<feature type="transmembrane region" description="Helical" evidence="5">
    <location>
        <begin position="30"/>
        <end position="53"/>
    </location>
</feature>
<dbReference type="Proteomes" id="UP000326711">
    <property type="component" value="Chromosome"/>
</dbReference>
<dbReference type="PROSITE" id="PS00211">
    <property type="entry name" value="ABC_TRANSPORTER_1"/>
    <property type="match status" value="1"/>
</dbReference>
<keyword evidence="8" id="KW-0547">Nucleotide-binding</keyword>
<protein>
    <submittedName>
        <fullName evidence="8">Putative multidrug resistance ABC transporter ATP-binding/permease protein YheI</fullName>
        <ecNumber evidence="8">3.6.3.-</ecNumber>
    </submittedName>
</protein>
<feature type="domain" description="ABC transmembrane type-1" evidence="7">
    <location>
        <begin position="30"/>
        <end position="310"/>
    </location>
</feature>
<evidence type="ECO:0000313" key="8">
    <source>
        <dbReference type="EMBL" id="QFQ01707.1"/>
    </source>
</evidence>
<dbReference type="InterPro" id="IPR017871">
    <property type="entry name" value="ABC_transporter-like_CS"/>
</dbReference>
<evidence type="ECO:0000256" key="3">
    <source>
        <dbReference type="ARBA" id="ARBA00022989"/>
    </source>
</evidence>
<keyword evidence="8" id="KW-0067">ATP-binding</keyword>
<dbReference type="InterPro" id="IPR036640">
    <property type="entry name" value="ABC1_TM_sf"/>
</dbReference>
<dbReference type="EC" id="3.6.3.-" evidence="8"/>
<dbReference type="AlphaFoldDB" id="A0A5J6Z7V3"/>
<dbReference type="SUPFAM" id="SSF90123">
    <property type="entry name" value="ABC transporter transmembrane region"/>
    <property type="match status" value="1"/>
</dbReference>
<dbReference type="InterPro" id="IPR039421">
    <property type="entry name" value="Type_1_exporter"/>
</dbReference>
<keyword evidence="9" id="KW-1185">Reference proteome</keyword>
<feature type="domain" description="ABC transporter" evidence="6">
    <location>
        <begin position="249"/>
        <end position="490"/>
    </location>
</feature>
<dbReference type="PANTHER" id="PTHR43394">
    <property type="entry name" value="ATP-DEPENDENT PERMEASE MDL1, MITOCHONDRIAL"/>
    <property type="match status" value="1"/>
</dbReference>
<evidence type="ECO:0000259" key="6">
    <source>
        <dbReference type="PROSITE" id="PS50893"/>
    </source>
</evidence>
<name>A0A5J6Z7V3_9CORY</name>
<reference evidence="9" key="1">
    <citation type="submission" date="2019-10" db="EMBL/GenBank/DDBJ databases">
        <title>Complete genome sequence of Corynebacterium urogenitalis DSM 108747, isolated from the genital tract of a cow.</title>
        <authorList>
            <person name="Ruckert C."/>
            <person name="Ballas P."/>
            <person name="Wagener K."/>
            <person name="Drillich M."/>
            <person name="Kaempfer P."/>
            <person name="Busse H.-J."/>
            <person name="Ehling-Schulz M."/>
        </authorList>
    </citation>
    <scope>NUCLEOTIDE SEQUENCE [LARGE SCALE GENOMIC DNA]</scope>
    <source>
        <strain evidence="9">LMM 1652</strain>
    </source>
</reference>
<keyword evidence="3 5" id="KW-1133">Transmembrane helix</keyword>
<dbReference type="Gene3D" id="1.20.1560.10">
    <property type="entry name" value="ABC transporter type 1, transmembrane domain"/>
    <property type="match status" value="1"/>
</dbReference>
<feature type="transmembrane region" description="Helical" evidence="5">
    <location>
        <begin position="65"/>
        <end position="85"/>
    </location>
</feature>
<comment type="subcellular location">
    <subcellularLocation>
        <location evidence="1">Cell membrane</location>
        <topology evidence="1">Multi-pass membrane protein</topology>
    </subcellularLocation>
</comment>
<keyword evidence="2 5" id="KW-0812">Transmembrane</keyword>
<dbReference type="Pfam" id="PF00005">
    <property type="entry name" value="ABC_tran"/>
    <property type="match status" value="1"/>
</dbReference>
<evidence type="ECO:0000313" key="9">
    <source>
        <dbReference type="Proteomes" id="UP000326711"/>
    </source>
</evidence>
<gene>
    <name evidence="8" type="primary">yheI</name>
    <name evidence="8" type="ORF">CUROG_01535</name>
</gene>
<dbReference type="CDD" id="cd07346">
    <property type="entry name" value="ABC_6TM_exporters"/>
    <property type="match status" value="1"/>
</dbReference>
<dbReference type="EMBL" id="CP045032">
    <property type="protein sequence ID" value="QFQ01707.1"/>
    <property type="molecule type" value="Genomic_DNA"/>
</dbReference>
<dbReference type="RefSeq" id="WP_151902175.1">
    <property type="nucleotide sequence ID" value="NZ_CP045032.1"/>
</dbReference>
<evidence type="ECO:0000256" key="5">
    <source>
        <dbReference type="SAM" id="Phobius"/>
    </source>
</evidence>
<dbReference type="PROSITE" id="PS50893">
    <property type="entry name" value="ABC_TRANSPORTER_2"/>
    <property type="match status" value="1"/>
</dbReference>
<dbReference type="Pfam" id="PF00664">
    <property type="entry name" value="ABC_membrane"/>
    <property type="match status" value="1"/>
</dbReference>
<dbReference type="Gene3D" id="3.40.50.300">
    <property type="entry name" value="P-loop containing nucleotide triphosphate hydrolases"/>
    <property type="match status" value="1"/>
</dbReference>
<dbReference type="GO" id="GO:0005886">
    <property type="term" value="C:plasma membrane"/>
    <property type="evidence" value="ECO:0007669"/>
    <property type="project" value="UniProtKB-SubCell"/>
</dbReference>
<feature type="transmembrane region" description="Helical" evidence="5">
    <location>
        <begin position="260"/>
        <end position="281"/>
    </location>
</feature>
<dbReference type="PROSITE" id="PS50929">
    <property type="entry name" value="ABC_TM1F"/>
    <property type="match status" value="1"/>
</dbReference>
<evidence type="ECO:0000259" key="7">
    <source>
        <dbReference type="PROSITE" id="PS50929"/>
    </source>
</evidence>
<proteinExistence type="predicted"/>
<dbReference type="GO" id="GO:0016887">
    <property type="term" value="F:ATP hydrolysis activity"/>
    <property type="evidence" value="ECO:0007669"/>
    <property type="project" value="InterPro"/>
</dbReference>
<keyword evidence="8" id="KW-0378">Hydrolase</keyword>
<keyword evidence="4 5" id="KW-0472">Membrane</keyword>
<feature type="transmembrane region" description="Helical" evidence="5">
    <location>
        <begin position="167"/>
        <end position="186"/>
    </location>
</feature>
<dbReference type="GO" id="GO:0015421">
    <property type="term" value="F:ABC-type oligopeptide transporter activity"/>
    <property type="evidence" value="ECO:0007669"/>
    <property type="project" value="TreeGrafter"/>
</dbReference>
<dbReference type="OrthoDB" id="4966664at2"/>
<dbReference type="GO" id="GO:0005524">
    <property type="term" value="F:ATP binding"/>
    <property type="evidence" value="ECO:0007669"/>
    <property type="project" value="UniProtKB-KW"/>
</dbReference>
<evidence type="ECO:0000256" key="2">
    <source>
        <dbReference type="ARBA" id="ARBA00022692"/>
    </source>
</evidence>
<dbReference type="InterPro" id="IPR011527">
    <property type="entry name" value="ABC1_TM_dom"/>
</dbReference>
<evidence type="ECO:0000256" key="4">
    <source>
        <dbReference type="ARBA" id="ARBA00023136"/>
    </source>
</evidence>
<accession>A0A5J6Z7V3</accession>
<organism evidence="8 9">
    <name type="scientific">Corynebacterium urogenitale</name>
    <dbReference type="NCBI Taxonomy" id="2487892"/>
    <lineage>
        <taxon>Bacteria</taxon>
        <taxon>Bacillati</taxon>
        <taxon>Actinomycetota</taxon>
        <taxon>Actinomycetes</taxon>
        <taxon>Mycobacteriales</taxon>
        <taxon>Corynebacteriaceae</taxon>
        <taxon>Corynebacterium</taxon>
    </lineage>
</organism>
<dbReference type="KEGG" id="cuo:CUROG_01535"/>
<feature type="transmembrane region" description="Helical" evidence="5">
    <location>
        <begin position="139"/>
        <end position="161"/>
    </location>
</feature>
<evidence type="ECO:0000256" key="1">
    <source>
        <dbReference type="ARBA" id="ARBA00004651"/>
    </source>
</evidence>
<dbReference type="PANTHER" id="PTHR43394:SF1">
    <property type="entry name" value="ATP-BINDING CASSETTE SUB-FAMILY B MEMBER 10, MITOCHONDRIAL"/>
    <property type="match status" value="1"/>
</dbReference>
<dbReference type="InterPro" id="IPR003439">
    <property type="entry name" value="ABC_transporter-like_ATP-bd"/>
</dbReference>
<dbReference type="InterPro" id="IPR027417">
    <property type="entry name" value="P-loop_NTPase"/>
</dbReference>
<dbReference type="SUPFAM" id="SSF52540">
    <property type="entry name" value="P-loop containing nucleoside triphosphate hydrolases"/>
    <property type="match status" value="1"/>
</dbReference>
<sequence length="492" mass="51887">MRDDPSKIPSSDDPKWLLKVSFSQRPWTHIAAIGVLISFLCNATVPIVVGCAIDDAVATGDGSRLMMWVGVLALVFATSTAAMYMGRYIMMRSMLLVNHQLRTMVTDRIQDPKGFKGKDRTAGGLLSVASNDTTKVMDVMFLTVFPVAEVGSLLYMSAVVLMIHVPLGIGVLVAGPIVVMIALRAARPLRARSARRQRAVAKTASMATDVVQGLRILKGLGAIASVNKRYAGSSTAAYEATIGANRAQAGLNGVTESTGALYVAIVGIFAGVLGLAGQISIGELITVVGMTQFIITPMTMLGKNIAQKVATGQASAARILDVLNAPAEDRAEIDGEEMERVLGQLGDGLTVISGEDARELVDQLDRMPKSRVIVAPHTADLFDASVADNVHPDRQRALAALEVAAVTDIPGGPDKRVGESGNALSGGQRQRVALARAIAADSDVLVLQDPTTAVDSITEQRIAEKVAAARAGRKTIVVTQAPAWRAEADQYA</sequence>